<reference evidence="1 2" key="1">
    <citation type="submission" date="2019-11" db="EMBL/GenBank/DDBJ databases">
        <title>Whole genome sequence of Oryza granulata.</title>
        <authorList>
            <person name="Li W."/>
        </authorList>
    </citation>
    <scope>NUCLEOTIDE SEQUENCE [LARGE SCALE GENOMIC DNA]</scope>
    <source>
        <strain evidence="2">cv. Menghai</strain>
        <tissue evidence="1">Leaf</tissue>
    </source>
</reference>
<evidence type="ECO:0000313" key="1">
    <source>
        <dbReference type="EMBL" id="KAF0932981.1"/>
    </source>
</evidence>
<proteinExistence type="predicted"/>
<protein>
    <submittedName>
        <fullName evidence="1">Uncharacterized protein</fullName>
    </submittedName>
</protein>
<comment type="caution">
    <text evidence="1">The sequence shown here is derived from an EMBL/GenBank/DDBJ whole genome shotgun (WGS) entry which is preliminary data.</text>
</comment>
<sequence length="61" mass="7220">MVTWMMRTTRRTCRYMMCLDPPSLRELHQHIFRNRLKKPQHRCPVQGLASLPLGALTLRAT</sequence>
<evidence type="ECO:0000313" key="2">
    <source>
        <dbReference type="Proteomes" id="UP000479710"/>
    </source>
</evidence>
<dbReference type="AlphaFoldDB" id="A0A6G1F7Z5"/>
<name>A0A6G1F7Z5_9ORYZ</name>
<dbReference type="EMBL" id="SPHZ02000001">
    <property type="protein sequence ID" value="KAF0932981.1"/>
    <property type="molecule type" value="Genomic_DNA"/>
</dbReference>
<accession>A0A6G1F7Z5</accession>
<gene>
    <name evidence="1" type="ORF">E2562_013629</name>
</gene>
<organism evidence="1 2">
    <name type="scientific">Oryza meyeriana var. granulata</name>
    <dbReference type="NCBI Taxonomy" id="110450"/>
    <lineage>
        <taxon>Eukaryota</taxon>
        <taxon>Viridiplantae</taxon>
        <taxon>Streptophyta</taxon>
        <taxon>Embryophyta</taxon>
        <taxon>Tracheophyta</taxon>
        <taxon>Spermatophyta</taxon>
        <taxon>Magnoliopsida</taxon>
        <taxon>Liliopsida</taxon>
        <taxon>Poales</taxon>
        <taxon>Poaceae</taxon>
        <taxon>BOP clade</taxon>
        <taxon>Oryzoideae</taxon>
        <taxon>Oryzeae</taxon>
        <taxon>Oryzinae</taxon>
        <taxon>Oryza</taxon>
        <taxon>Oryza meyeriana</taxon>
    </lineage>
</organism>
<keyword evidence="2" id="KW-1185">Reference proteome</keyword>
<dbReference type="Proteomes" id="UP000479710">
    <property type="component" value="Unassembled WGS sequence"/>
</dbReference>